<gene>
    <name evidence="3" type="ORF">BOVATA_029010</name>
</gene>
<feature type="compositionally biased region" description="Low complexity" evidence="1">
    <location>
        <begin position="566"/>
        <end position="583"/>
    </location>
</feature>
<protein>
    <submittedName>
        <fullName evidence="3">Uncharacterized protein</fullName>
    </submittedName>
</protein>
<dbReference type="GeneID" id="39875178"/>
<dbReference type="OrthoDB" id="366374at2759"/>
<organism evidence="3 4">
    <name type="scientific">Babesia ovata</name>
    <dbReference type="NCBI Taxonomy" id="189622"/>
    <lineage>
        <taxon>Eukaryota</taxon>
        <taxon>Sar</taxon>
        <taxon>Alveolata</taxon>
        <taxon>Apicomplexa</taxon>
        <taxon>Aconoidasida</taxon>
        <taxon>Piroplasmida</taxon>
        <taxon>Babesiidae</taxon>
        <taxon>Babesia</taxon>
    </lineage>
</organism>
<proteinExistence type="predicted"/>
<feature type="chain" id="PRO_5014137340" evidence="2">
    <location>
        <begin position="29"/>
        <end position="742"/>
    </location>
</feature>
<dbReference type="AlphaFoldDB" id="A0A2H6KEI3"/>
<name>A0A2H6KEI3_9APIC</name>
<dbReference type="Proteomes" id="UP000236319">
    <property type="component" value="Unassembled WGS sequence"/>
</dbReference>
<keyword evidence="4" id="KW-1185">Reference proteome</keyword>
<feature type="region of interest" description="Disordered" evidence="1">
    <location>
        <begin position="513"/>
        <end position="673"/>
    </location>
</feature>
<feature type="compositionally biased region" description="Basic and acidic residues" evidence="1">
    <location>
        <begin position="548"/>
        <end position="563"/>
    </location>
</feature>
<evidence type="ECO:0000313" key="4">
    <source>
        <dbReference type="Proteomes" id="UP000236319"/>
    </source>
</evidence>
<feature type="signal peptide" evidence="2">
    <location>
        <begin position="1"/>
        <end position="28"/>
    </location>
</feature>
<keyword evidence="2" id="KW-0732">Signal</keyword>
<reference evidence="3 4" key="1">
    <citation type="journal article" date="2017" name="BMC Genomics">
        <title>Whole-genome assembly of Babesia ovata and comparative genomics between closely related pathogens.</title>
        <authorList>
            <person name="Yamagishi J."/>
            <person name="Asada M."/>
            <person name="Hakimi H."/>
            <person name="Tanaka T.Q."/>
            <person name="Sugimoto C."/>
            <person name="Kawazu S."/>
        </authorList>
    </citation>
    <scope>NUCLEOTIDE SEQUENCE [LARGE SCALE GENOMIC DNA]</scope>
    <source>
        <strain evidence="3 4">Miyake</strain>
    </source>
</reference>
<accession>A0A2H6KEI3</accession>
<evidence type="ECO:0000313" key="3">
    <source>
        <dbReference type="EMBL" id="GBE61408.1"/>
    </source>
</evidence>
<feature type="compositionally biased region" description="Low complexity" evidence="1">
    <location>
        <begin position="521"/>
        <end position="532"/>
    </location>
</feature>
<evidence type="ECO:0000256" key="2">
    <source>
        <dbReference type="SAM" id="SignalP"/>
    </source>
</evidence>
<dbReference type="RefSeq" id="XP_028867651.1">
    <property type="nucleotide sequence ID" value="XM_029011818.1"/>
</dbReference>
<dbReference type="VEuPathDB" id="PiroplasmaDB:BOVATA_029010"/>
<evidence type="ECO:0000256" key="1">
    <source>
        <dbReference type="SAM" id="MobiDB-lite"/>
    </source>
</evidence>
<comment type="caution">
    <text evidence="3">The sequence shown here is derived from an EMBL/GenBank/DDBJ whole genome shotgun (WGS) entry which is preliminary data.</text>
</comment>
<sequence length="742" mass="83719">MVALRCISALVLVSLSASLLTPPAVVFALPPQHGDTTDTDSFVEYEEETEIFEPLNALGTMSKSDRVPQQLSGIDEVTKMYSVNGDLRHTDNKVITPNLLEHADRAMLYVTRVYNRMEKYNHMFAGKREELDITVERYTRMLTLMIEDKKKLKHLSFVRRYLLHVTRVKAGVAASGEARTNIMREAGAIYQRVQESFGTIKLDFERYYSLPGVVINGAVSSLIGIGEAYKMLVKLHDQMFSATDAFRTSLNHMRASSVYMFAYLLCLDILYKEILPLRMVAVQDVIVTKGKGETLISYHTNIANKREAINALLKNSTLDEKTYHEIENIYRQVSDLYGRSKAIHRRAIRLLDGVDKVGTRTLENGISRVVSAWEKHYKSPVLMCTKLTEEHKKLNKIANNIKEEQNFVHSNKQSLYTMSTLCNELYSRARELAHLGHDGTRPVGNTGYKHLYPSLPAHIPHAVSYNDEPLYATPVHPPMTTLPQNLYENITPDAYTQGTDKPDVHGFRNARYRNVPPRIGSSNSEESNVNQSQKRKRHQGNDSDDLYDEPKKLRSDYSTRPDDSTGSGYSISADGIDSGSDKSQPVYDYPAPYRGPYLPSSDKSSQTPQSSTQPKATNTDPYDAEAHTASRGSSTGKEESPLGVGERTMHDASSSTEHYVHSPHQAKREGGEYGDNIRFDLSTVLAKLREAKNNVIFYRDVILFLQRQADSVPGAREARLIITELYKLHILHRAFVEEASER</sequence>
<dbReference type="EMBL" id="BDSA01000003">
    <property type="protein sequence ID" value="GBE61408.1"/>
    <property type="molecule type" value="Genomic_DNA"/>
</dbReference>
<feature type="compositionally biased region" description="Low complexity" evidence="1">
    <location>
        <begin position="599"/>
        <end position="615"/>
    </location>
</feature>